<dbReference type="Proteomes" id="UP000324222">
    <property type="component" value="Unassembled WGS sequence"/>
</dbReference>
<name>A0A5B7HUJ5_PORTR</name>
<gene>
    <name evidence="1" type="ORF">E2C01_067723</name>
</gene>
<dbReference type="EMBL" id="VSRR010036700">
    <property type="protein sequence ID" value="MPC73396.1"/>
    <property type="molecule type" value="Genomic_DNA"/>
</dbReference>
<sequence length="68" mass="7684">MEERRCGPRRYEDRIRSLDRKQISTCMVLSYDQKRAESVGLIERSSSDLSMPLASVSVQATGSLNVYG</sequence>
<accession>A0A5B7HUJ5</accession>
<evidence type="ECO:0000313" key="1">
    <source>
        <dbReference type="EMBL" id="MPC73396.1"/>
    </source>
</evidence>
<keyword evidence="2" id="KW-1185">Reference proteome</keyword>
<reference evidence="1 2" key="1">
    <citation type="submission" date="2019-05" db="EMBL/GenBank/DDBJ databases">
        <title>Another draft genome of Portunus trituberculatus and its Hox gene families provides insights of decapod evolution.</title>
        <authorList>
            <person name="Jeong J.-H."/>
            <person name="Song I."/>
            <person name="Kim S."/>
            <person name="Choi T."/>
            <person name="Kim D."/>
            <person name="Ryu S."/>
            <person name="Kim W."/>
        </authorList>
    </citation>
    <scope>NUCLEOTIDE SEQUENCE [LARGE SCALE GENOMIC DNA]</scope>
    <source>
        <tissue evidence="1">Muscle</tissue>
    </source>
</reference>
<dbReference type="AlphaFoldDB" id="A0A5B7HUJ5"/>
<comment type="caution">
    <text evidence="1">The sequence shown here is derived from an EMBL/GenBank/DDBJ whole genome shotgun (WGS) entry which is preliminary data.</text>
</comment>
<evidence type="ECO:0000313" key="2">
    <source>
        <dbReference type="Proteomes" id="UP000324222"/>
    </source>
</evidence>
<proteinExistence type="predicted"/>
<protein>
    <submittedName>
        <fullName evidence="1">Uncharacterized protein</fullName>
    </submittedName>
</protein>
<organism evidence="1 2">
    <name type="scientific">Portunus trituberculatus</name>
    <name type="common">Swimming crab</name>
    <name type="synonym">Neptunus trituberculatus</name>
    <dbReference type="NCBI Taxonomy" id="210409"/>
    <lineage>
        <taxon>Eukaryota</taxon>
        <taxon>Metazoa</taxon>
        <taxon>Ecdysozoa</taxon>
        <taxon>Arthropoda</taxon>
        <taxon>Crustacea</taxon>
        <taxon>Multicrustacea</taxon>
        <taxon>Malacostraca</taxon>
        <taxon>Eumalacostraca</taxon>
        <taxon>Eucarida</taxon>
        <taxon>Decapoda</taxon>
        <taxon>Pleocyemata</taxon>
        <taxon>Brachyura</taxon>
        <taxon>Eubrachyura</taxon>
        <taxon>Portunoidea</taxon>
        <taxon>Portunidae</taxon>
        <taxon>Portuninae</taxon>
        <taxon>Portunus</taxon>
    </lineage>
</organism>